<name>A0A1H7WLD5_9PAST</name>
<feature type="domain" description="YARHG" evidence="3">
    <location>
        <begin position="150"/>
        <end position="237"/>
    </location>
</feature>
<dbReference type="Gene3D" id="1.20.58.1690">
    <property type="match status" value="1"/>
</dbReference>
<dbReference type="AlphaFoldDB" id="A0A1H7WLD5"/>
<dbReference type="SMART" id="SM01324">
    <property type="entry name" value="YARHG"/>
    <property type="match status" value="1"/>
</dbReference>
<dbReference type="GeneID" id="83545516"/>
<dbReference type="EMBL" id="FOBN01000009">
    <property type="protein sequence ID" value="SEM22323.1"/>
    <property type="molecule type" value="Genomic_DNA"/>
</dbReference>
<feature type="signal peptide" evidence="2">
    <location>
        <begin position="1"/>
        <end position="18"/>
    </location>
</feature>
<dbReference type="PANTHER" id="PTHR37841">
    <property type="entry name" value="GLR2918 PROTEIN"/>
    <property type="match status" value="1"/>
</dbReference>
<feature type="chain" id="PRO_5011514068" evidence="2">
    <location>
        <begin position="19"/>
        <end position="846"/>
    </location>
</feature>
<dbReference type="SUPFAM" id="SSF69360">
    <property type="entry name" value="Cell wall binding repeat"/>
    <property type="match status" value="2"/>
</dbReference>
<dbReference type="Pfam" id="PF13308">
    <property type="entry name" value="YARHG"/>
    <property type="match status" value="1"/>
</dbReference>
<dbReference type="InterPro" id="IPR025582">
    <property type="entry name" value="YARHG_dom"/>
</dbReference>
<evidence type="ECO:0000256" key="1">
    <source>
        <dbReference type="SAM" id="MobiDB-lite"/>
    </source>
</evidence>
<evidence type="ECO:0000313" key="4">
    <source>
        <dbReference type="EMBL" id="SEM22323.1"/>
    </source>
</evidence>
<reference evidence="5" key="1">
    <citation type="submission" date="2016-10" db="EMBL/GenBank/DDBJ databases">
        <authorList>
            <person name="Varghese N."/>
            <person name="Submissions S."/>
        </authorList>
    </citation>
    <scope>NUCLEOTIDE SEQUENCE [LARGE SCALE GENOMIC DNA]</scope>
    <source>
        <strain evidence="5">DSM 24204</strain>
    </source>
</reference>
<dbReference type="InterPro" id="IPR032774">
    <property type="entry name" value="WG_beta_rep"/>
</dbReference>
<feature type="region of interest" description="Disordered" evidence="1">
    <location>
        <begin position="240"/>
        <end position="279"/>
    </location>
</feature>
<sequence>MKRSLLSLLILASSYTNAQSVDNLNIQESSGRPVYITGYDLNNKYITLNFKVTDSMNVCWYGSGENIPFIIDDNPKKSSLVGLDNVTYCPERMSMSSGDTFSVKFIAPSDNAKTFSLFEGECALNYKKGCWRFKNIPLKHQSKKSEYSVTKKDFFYIENNKLTKADLKDYSKGQLRLLRNYFFAKKGFTFKEGSDLDTFFKTFSWYSPKEITSTDIYENQLTEQEKNNVSLILAMEKGESAEQVSENKEKSNIQNTETKTPKSTVTVNEESKSSESNTVKKVASIDTELSLARKDGHYGFINSNGEIIIPFEYIRAKPFMKNGLALVKKRGGKYGFINKKGKFVIQPQYDKAVSFSENGLAAVRKEGGWGFINSKGEEVIPLQYSWADSFSENGLAPVSKDGKKAFINRKEEIIIPLKYDYVSSFSKNGLAPIAKDWKWGFINSKGEVVIPLQYDKAYSFSENGLARVQTGYNKWELINTKGESVVSLECDKIYSFSADNLARVRNTFRQWGAINSKGDIVIPFEYSYLAPFSVVGLAEAKKGGSLGFINTKGEFFYGLVPYSDKNTLSVVHNEQGKYGFVNSKGEVVVPLEYDKAYPFLENGLGVVKKDGKLSFVNIKGKITSFEYQYIYKFGYSYIIEQEIFKYLVIDSKGKITEYKDIGWLDRDIDSFDKDKSELILAYPEGSLAVKKDGKWGFIDKKGKIVIPLQYDGAYSFSEGLARVEKDGKWGFIDKKGKIVIPLQYDDGAYSFREGLASVEKDGKWGFIDKKGKTVIPLQYDYAYSFIEGLAQVRKDGKYGFIDKKGKAVIPLQYDDVGIFIAGLARVKKDGKWFSINKKGECVEDCN</sequence>
<dbReference type="InterPro" id="IPR038434">
    <property type="entry name" value="YARHG_sf"/>
</dbReference>
<accession>A0A1H7WLD5</accession>
<feature type="compositionally biased region" description="Basic and acidic residues" evidence="1">
    <location>
        <begin position="240"/>
        <end position="251"/>
    </location>
</feature>
<dbReference type="RefSeq" id="WP_090921356.1">
    <property type="nucleotide sequence ID" value="NZ_CP016180.1"/>
</dbReference>
<feature type="compositionally biased region" description="Polar residues" evidence="1">
    <location>
        <begin position="252"/>
        <end position="279"/>
    </location>
</feature>
<evidence type="ECO:0000259" key="3">
    <source>
        <dbReference type="SMART" id="SM01324"/>
    </source>
</evidence>
<proteinExistence type="predicted"/>
<evidence type="ECO:0000256" key="2">
    <source>
        <dbReference type="SAM" id="SignalP"/>
    </source>
</evidence>
<dbReference type="Pfam" id="PF14903">
    <property type="entry name" value="WG_beta_rep"/>
    <property type="match status" value="8"/>
</dbReference>
<organism evidence="4 5">
    <name type="scientific">Phocoenobacter skyensis</name>
    <dbReference type="NCBI Taxonomy" id="97481"/>
    <lineage>
        <taxon>Bacteria</taxon>
        <taxon>Pseudomonadati</taxon>
        <taxon>Pseudomonadota</taxon>
        <taxon>Gammaproteobacteria</taxon>
        <taxon>Pasteurellales</taxon>
        <taxon>Pasteurellaceae</taxon>
        <taxon>Phocoenobacter</taxon>
    </lineage>
</organism>
<keyword evidence="2" id="KW-0732">Signal</keyword>
<dbReference type="OrthoDB" id="80091at2"/>
<dbReference type="PANTHER" id="PTHR37841:SF1">
    <property type="entry name" value="DUF3298 DOMAIN-CONTAINING PROTEIN"/>
    <property type="match status" value="1"/>
</dbReference>
<gene>
    <name evidence="4" type="ORF">SAMN05444853_1092</name>
</gene>
<protein>
    <submittedName>
        <fullName evidence="4">WG containing repeat-containing protein</fullName>
    </submittedName>
</protein>
<evidence type="ECO:0000313" key="5">
    <source>
        <dbReference type="Proteomes" id="UP000198883"/>
    </source>
</evidence>
<dbReference type="Proteomes" id="UP000198883">
    <property type="component" value="Unassembled WGS sequence"/>
</dbReference>